<accession>A0A915JIV7</accession>
<sequence length="46" mass="5314">MGIRFSMNASGLLLRRLKSAYPVTNMKFMIIPKNMKSWNSRLLSPN</sequence>
<protein>
    <submittedName>
        <fullName evidence="2">Uncharacterized protein</fullName>
    </submittedName>
</protein>
<proteinExistence type="predicted"/>
<reference evidence="2" key="1">
    <citation type="submission" date="2022-11" db="UniProtKB">
        <authorList>
            <consortium name="WormBaseParasite"/>
        </authorList>
    </citation>
    <scope>IDENTIFICATION</scope>
</reference>
<dbReference type="Proteomes" id="UP000887565">
    <property type="component" value="Unplaced"/>
</dbReference>
<keyword evidence="1" id="KW-1185">Reference proteome</keyword>
<organism evidence="1 2">
    <name type="scientific">Romanomermis culicivorax</name>
    <name type="common">Nematode worm</name>
    <dbReference type="NCBI Taxonomy" id="13658"/>
    <lineage>
        <taxon>Eukaryota</taxon>
        <taxon>Metazoa</taxon>
        <taxon>Ecdysozoa</taxon>
        <taxon>Nematoda</taxon>
        <taxon>Enoplea</taxon>
        <taxon>Dorylaimia</taxon>
        <taxon>Mermithida</taxon>
        <taxon>Mermithoidea</taxon>
        <taxon>Mermithidae</taxon>
        <taxon>Romanomermis</taxon>
    </lineage>
</organism>
<evidence type="ECO:0000313" key="1">
    <source>
        <dbReference type="Proteomes" id="UP000887565"/>
    </source>
</evidence>
<name>A0A915JIV7_ROMCU</name>
<dbReference type="WBParaSite" id="nRc.2.0.1.t26089-RA">
    <property type="protein sequence ID" value="nRc.2.0.1.t26089-RA"/>
    <property type="gene ID" value="nRc.2.0.1.g26089"/>
</dbReference>
<dbReference type="AlphaFoldDB" id="A0A915JIV7"/>
<evidence type="ECO:0000313" key="2">
    <source>
        <dbReference type="WBParaSite" id="nRc.2.0.1.t26089-RA"/>
    </source>
</evidence>